<dbReference type="PANTHER" id="PTHR42718:SF9">
    <property type="entry name" value="MAJOR FACILITATOR SUPERFAMILY MULTIDRUG TRANSPORTER MFSC"/>
    <property type="match status" value="1"/>
</dbReference>
<feature type="transmembrane region" description="Helical" evidence="9">
    <location>
        <begin position="463"/>
        <end position="484"/>
    </location>
</feature>
<feature type="compositionally biased region" description="Low complexity" evidence="8">
    <location>
        <begin position="494"/>
        <end position="511"/>
    </location>
</feature>
<evidence type="ECO:0000259" key="10">
    <source>
        <dbReference type="PROSITE" id="PS50850"/>
    </source>
</evidence>
<keyword evidence="4" id="KW-1003">Cell membrane</keyword>
<name>A0A024QEB1_9BACI</name>
<evidence type="ECO:0000256" key="2">
    <source>
        <dbReference type="ARBA" id="ARBA00008537"/>
    </source>
</evidence>
<feature type="transmembrane region" description="Helical" evidence="9">
    <location>
        <begin position="110"/>
        <end position="130"/>
    </location>
</feature>
<keyword evidence="12" id="KW-1185">Reference proteome</keyword>
<dbReference type="GO" id="GO:0005886">
    <property type="term" value="C:plasma membrane"/>
    <property type="evidence" value="ECO:0007669"/>
    <property type="project" value="UniProtKB-SubCell"/>
</dbReference>
<dbReference type="Proteomes" id="UP000028875">
    <property type="component" value="Unassembled WGS sequence"/>
</dbReference>
<dbReference type="eggNOG" id="COG2814">
    <property type="taxonomic scope" value="Bacteria"/>
</dbReference>
<feature type="transmembrane region" description="Helical" evidence="9">
    <location>
        <begin position="267"/>
        <end position="292"/>
    </location>
</feature>
<evidence type="ECO:0000256" key="3">
    <source>
        <dbReference type="ARBA" id="ARBA00022448"/>
    </source>
</evidence>
<evidence type="ECO:0000256" key="4">
    <source>
        <dbReference type="ARBA" id="ARBA00022475"/>
    </source>
</evidence>
<evidence type="ECO:0000313" key="11">
    <source>
        <dbReference type="EMBL" id="CDQ40844.1"/>
    </source>
</evidence>
<gene>
    <name evidence="11" type="primary">emrB_3</name>
    <name evidence="11" type="ORF">BN990_03177</name>
</gene>
<dbReference type="SUPFAM" id="SSF103473">
    <property type="entry name" value="MFS general substrate transporter"/>
    <property type="match status" value="1"/>
</dbReference>
<comment type="caution">
    <text evidence="11">The sequence shown here is derived from an EMBL/GenBank/DDBJ whole genome shotgun (WGS) entry which is preliminary data.</text>
</comment>
<feature type="transmembrane region" description="Helical" evidence="9">
    <location>
        <begin position="80"/>
        <end position="104"/>
    </location>
</feature>
<dbReference type="Gene3D" id="1.20.1250.20">
    <property type="entry name" value="MFS general substrate transporter like domains"/>
    <property type="match status" value="1"/>
</dbReference>
<feature type="transmembrane region" description="Helical" evidence="9">
    <location>
        <begin position="332"/>
        <end position="349"/>
    </location>
</feature>
<keyword evidence="7 9" id="KW-0472">Membrane</keyword>
<dbReference type="PRINTS" id="PR01036">
    <property type="entry name" value="TCRTETB"/>
</dbReference>
<evidence type="ECO:0000256" key="6">
    <source>
        <dbReference type="ARBA" id="ARBA00022989"/>
    </source>
</evidence>
<feature type="transmembrane region" description="Helical" evidence="9">
    <location>
        <begin position="230"/>
        <end position="247"/>
    </location>
</feature>
<dbReference type="Pfam" id="PF07690">
    <property type="entry name" value="MFS_1"/>
    <property type="match status" value="1"/>
</dbReference>
<feature type="region of interest" description="Disordered" evidence="8">
    <location>
        <begin position="494"/>
        <end position="518"/>
    </location>
</feature>
<evidence type="ECO:0000256" key="1">
    <source>
        <dbReference type="ARBA" id="ARBA00004651"/>
    </source>
</evidence>
<dbReference type="PROSITE" id="PS50850">
    <property type="entry name" value="MFS"/>
    <property type="match status" value="1"/>
</dbReference>
<evidence type="ECO:0000256" key="7">
    <source>
        <dbReference type="ARBA" id="ARBA00023136"/>
    </source>
</evidence>
<feature type="transmembrane region" description="Helical" evidence="9">
    <location>
        <begin position="56"/>
        <end position="73"/>
    </location>
</feature>
<reference evidence="11 12" key="1">
    <citation type="submission" date="2014-03" db="EMBL/GenBank/DDBJ databases">
        <authorList>
            <person name="Urmite Genomes U."/>
        </authorList>
    </citation>
    <scope>NUCLEOTIDE SEQUENCE [LARGE SCALE GENOMIC DNA]</scope>
    <source>
        <strain evidence="11 12">Vm-5</strain>
    </source>
</reference>
<keyword evidence="5 9" id="KW-0812">Transmembrane</keyword>
<sequence length="518" mass="56337">MEAHSIEKRPPYGMIAILFIGAFVAILNETLLNIALPSIMAEFDVSPSAVQWLTNGYMLVNGILIPASAFFIQRFTNKSLFITAMALFTAGTLTAALASSFGILLVARMIQAAGSAVMMPLLMNVMLTAFPVEKRGTAMGTFGLVMIVAPAIGPTLSGWIIEHYDWRTLFYIVLPFAVFTLIYAIVKLKNITPQRAIRLDILSIILSSLGFGGLLYGFSSAGESGWNDPSVYGTIIVGALSVIGLILRQLRMDDPMLEFRIFKHSMFALSSAISIVLAVAMFSAMILMPIYVQTIRGISPLDSGLLMLPGALVMGIMSPITGRLFDKYGPKLLAITGLFITIATTYFFSRLDMDTAYGTIMLLYTVRMFGMSMVMMPVMTNGLNQLPIKDNPHGTAMNNTLQQVSGAIGSALLITVMNNRTESKATELGEQAMANMDPSAVPSDQAMAEMQAQIMNEAMLSGINFTFFISTIIAVGALILALFMKRVDTTESQKQQQEMAMQQAEMQDSQQTPVPNQS</sequence>
<keyword evidence="3" id="KW-0813">Transport</keyword>
<feature type="transmembrane region" description="Helical" evidence="9">
    <location>
        <begin position="168"/>
        <end position="186"/>
    </location>
</feature>
<comment type="subcellular location">
    <subcellularLocation>
        <location evidence="1">Cell membrane</location>
        <topology evidence="1">Multi-pass membrane protein</topology>
    </subcellularLocation>
</comment>
<protein>
    <submittedName>
        <fullName evidence="11">Multidrug resistance protein B</fullName>
    </submittedName>
</protein>
<accession>A0A024QEB1</accession>
<dbReference type="AlphaFoldDB" id="A0A024QEB1"/>
<feature type="transmembrane region" description="Helical" evidence="9">
    <location>
        <begin position="142"/>
        <end position="162"/>
    </location>
</feature>
<organism evidence="11 12">
    <name type="scientific">Virgibacillus massiliensis</name>
    <dbReference type="NCBI Taxonomy" id="1462526"/>
    <lineage>
        <taxon>Bacteria</taxon>
        <taxon>Bacillati</taxon>
        <taxon>Bacillota</taxon>
        <taxon>Bacilli</taxon>
        <taxon>Bacillales</taxon>
        <taxon>Bacillaceae</taxon>
        <taxon>Virgibacillus</taxon>
    </lineage>
</organism>
<dbReference type="InterPro" id="IPR020846">
    <property type="entry name" value="MFS_dom"/>
</dbReference>
<dbReference type="GO" id="GO:0022857">
    <property type="term" value="F:transmembrane transporter activity"/>
    <property type="evidence" value="ECO:0007669"/>
    <property type="project" value="InterPro"/>
</dbReference>
<keyword evidence="6 9" id="KW-1133">Transmembrane helix</keyword>
<dbReference type="NCBIfam" id="TIGR00711">
    <property type="entry name" value="efflux_EmrB"/>
    <property type="match status" value="1"/>
</dbReference>
<dbReference type="STRING" id="1462526.BN990_03177"/>
<evidence type="ECO:0000256" key="5">
    <source>
        <dbReference type="ARBA" id="ARBA00022692"/>
    </source>
</evidence>
<evidence type="ECO:0000256" key="9">
    <source>
        <dbReference type="SAM" id="Phobius"/>
    </source>
</evidence>
<feature type="transmembrane region" description="Helical" evidence="9">
    <location>
        <begin position="12"/>
        <end position="36"/>
    </location>
</feature>
<dbReference type="EMBL" id="CCDP010000002">
    <property type="protein sequence ID" value="CDQ40844.1"/>
    <property type="molecule type" value="Genomic_DNA"/>
</dbReference>
<reference evidence="12" key="2">
    <citation type="submission" date="2014-05" db="EMBL/GenBank/DDBJ databases">
        <title>Draft genome sequence of Virgibacillus massiliensis Vm-5.</title>
        <authorList>
            <person name="Khelaifia S."/>
            <person name="Croce O."/>
            <person name="Lagier J.C."/>
            <person name="Raoult D."/>
        </authorList>
    </citation>
    <scope>NUCLEOTIDE SEQUENCE [LARGE SCALE GENOMIC DNA]</scope>
    <source>
        <strain evidence="12">Vm-5</strain>
    </source>
</reference>
<dbReference type="Gene3D" id="1.20.1720.10">
    <property type="entry name" value="Multidrug resistance protein D"/>
    <property type="match status" value="1"/>
</dbReference>
<comment type="similarity">
    <text evidence="2">Belongs to the major facilitator superfamily. EmrB family.</text>
</comment>
<evidence type="ECO:0000256" key="8">
    <source>
        <dbReference type="SAM" id="MobiDB-lite"/>
    </source>
</evidence>
<dbReference type="PANTHER" id="PTHR42718">
    <property type="entry name" value="MAJOR FACILITATOR SUPERFAMILY MULTIDRUG TRANSPORTER MFSC"/>
    <property type="match status" value="1"/>
</dbReference>
<evidence type="ECO:0000313" key="12">
    <source>
        <dbReference type="Proteomes" id="UP000028875"/>
    </source>
</evidence>
<feature type="domain" description="Major facilitator superfamily (MFS) profile" evidence="10">
    <location>
        <begin position="14"/>
        <end position="488"/>
    </location>
</feature>
<dbReference type="InterPro" id="IPR036259">
    <property type="entry name" value="MFS_trans_sf"/>
</dbReference>
<feature type="transmembrane region" description="Helical" evidence="9">
    <location>
        <begin position="304"/>
        <end position="325"/>
    </location>
</feature>
<dbReference type="InterPro" id="IPR004638">
    <property type="entry name" value="EmrB-like"/>
</dbReference>
<feature type="transmembrane region" description="Helical" evidence="9">
    <location>
        <begin position="355"/>
        <end position="379"/>
    </location>
</feature>
<proteinExistence type="inferred from homology"/>
<feature type="transmembrane region" description="Helical" evidence="9">
    <location>
        <begin position="198"/>
        <end position="218"/>
    </location>
</feature>
<dbReference type="InterPro" id="IPR011701">
    <property type="entry name" value="MFS"/>
</dbReference>
<dbReference type="CDD" id="cd17503">
    <property type="entry name" value="MFS_LmrB_MDR_like"/>
    <property type="match status" value="1"/>
</dbReference>